<dbReference type="PANTHER" id="PTHR30572:SF4">
    <property type="entry name" value="ABC TRANSPORTER PERMEASE YTRF"/>
    <property type="match status" value="1"/>
</dbReference>
<dbReference type="Pfam" id="PF02687">
    <property type="entry name" value="FtsX"/>
    <property type="match status" value="1"/>
</dbReference>
<evidence type="ECO:0000313" key="10">
    <source>
        <dbReference type="Proteomes" id="UP000249799"/>
    </source>
</evidence>
<dbReference type="PANTHER" id="PTHR30572">
    <property type="entry name" value="MEMBRANE COMPONENT OF TRANSPORTER-RELATED"/>
    <property type="match status" value="1"/>
</dbReference>
<dbReference type="InterPro" id="IPR025857">
    <property type="entry name" value="MacB_PCD"/>
</dbReference>
<evidence type="ECO:0000256" key="6">
    <source>
        <dbReference type="ARBA" id="ARBA00038076"/>
    </source>
</evidence>
<dbReference type="RefSeq" id="WP_111332573.1">
    <property type="nucleotide sequence ID" value="NZ_CP030032.1"/>
</dbReference>
<dbReference type="OrthoDB" id="9770036at2"/>
<feature type="domain" description="MacB-like periplasmic core" evidence="8">
    <location>
        <begin position="21"/>
        <end position="248"/>
    </location>
</feature>
<protein>
    <submittedName>
        <fullName evidence="9">ABC transporter permease</fullName>
    </submittedName>
</protein>
<gene>
    <name evidence="9" type="ORF">DN745_04570</name>
</gene>
<evidence type="ECO:0000256" key="3">
    <source>
        <dbReference type="ARBA" id="ARBA00022692"/>
    </source>
</evidence>
<name>A0A2Z4FIB6_9DELT</name>
<keyword evidence="10" id="KW-1185">Reference proteome</keyword>
<evidence type="ECO:0000259" key="7">
    <source>
        <dbReference type="Pfam" id="PF02687"/>
    </source>
</evidence>
<dbReference type="KEGG" id="bsed:DN745_04570"/>
<keyword evidence="2" id="KW-1003">Cell membrane</keyword>
<accession>A0A2Z4FIB6</accession>
<evidence type="ECO:0000313" key="9">
    <source>
        <dbReference type="EMBL" id="AWV88649.1"/>
    </source>
</evidence>
<evidence type="ECO:0000256" key="5">
    <source>
        <dbReference type="ARBA" id="ARBA00023136"/>
    </source>
</evidence>
<proteinExistence type="inferred from homology"/>
<dbReference type="Pfam" id="PF12704">
    <property type="entry name" value="MacB_PCD"/>
    <property type="match status" value="1"/>
</dbReference>
<dbReference type="InterPro" id="IPR003838">
    <property type="entry name" value="ABC3_permease_C"/>
</dbReference>
<feature type="domain" description="ABC3 transporter permease C-terminal" evidence="7">
    <location>
        <begin position="313"/>
        <end position="441"/>
    </location>
</feature>
<keyword evidence="4" id="KW-1133">Transmembrane helix</keyword>
<evidence type="ECO:0000256" key="1">
    <source>
        <dbReference type="ARBA" id="ARBA00004651"/>
    </source>
</evidence>
<dbReference type="GO" id="GO:0022857">
    <property type="term" value="F:transmembrane transporter activity"/>
    <property type="evidence" value="ECO:0007669"/>
    <property type="project" value="TreeGrafter"/>
</dbReference>
<evidence type="ECO:0000256" key="2">
    <source>
        <dbReference type="ARBA" id="ARBA00022475"/>
    </source>
</evidence>
<keyword evidence="5" id="KW-0472">Membrane</keyword>
<dbReference type="GO" id="GO:0005886">
    <property type="term" value="C:plasma membrane"/>
    <property type="evidence" value="ECO:0007669"/>
    <property type="project" value="UniProtKB-SubCell"/>
</dbReference>
<organism evidence="9 10">
    <name type="scientific">Bradymonas sediminis</name>
    <dbReference type="NCBI Taxonomy" id="1548548"/>
    <lineage>
        <taxon>Bacteria</taxon>
        <taxon>Deltaproteobacteria</taxon>
        <taxon>Bradymonadales</taxon>
        <taxon>Bradymonadaceae</taxon>
        <taxon>Bradymonas</taxon>
    </lineage>
</organism>
<comment type="similarity">
    <text evidence="6">Belongs to the ABC-4 integral membrane protein family.</text>
</comment>
<evidence type="ECO:0000259" key="8">
    <source>
        <dbReference type="Pfam" id="PF12704"/>
    </source>
</evidence>
<evidence type="ECO:0000256" key="4">
    <source>
        <dbReference type="ARBA" id="ARBA00022989"/>
    </source>
</evidence>
<sequence>MPLRTLFTIALRNLLKAGRRTFLLMVAIASVTVLLVMMMALTEGIRTSVVHSATVLVSGHINVAGFYKATPSDMEPIVLDAPEIKKIVEENVPNLTSVVDRTQGIARVISATDTIQTLLMGVDISEETAFREVVRLAPESAYKEGGSDEILGDITQLGEPNTALIFASQARSLGVGVGDPLTVRAQTLEGVANTADVTVIAIAEDIGLLSTFALFLPKETLRTLYQFNATTTGMVMGYLKNPNDASDALGAARIALQEAGFEVMDHSDRPFFAKFQQVRGEDWTGQKLDLTTWQDQISFLNLILTAINTVSFFLIVVLGVIIGVGMINTMLMSVRERTGEIGTLRAMGMPRGHILVLFMLEAMVLGFAAATLGGLVGAAAATALDAAQIHIPVEAVQAILLSDTLHMSVAADQAILAVIAITLFSGFAAFWPSLKAARMQPVDAIRHAD</sequence>
<dbReference type="InterPro" id="IPR050250">
    <property type="entry name" value="Macrolide_Exporter_MacB"/>
</dbReference>
<dbReference type="AlphaFoldDB" id="A0A2Z4FIB6"/>
<dbReference type="EMBL" id="CP030032">
    <property type="protein sequence ID" value="AWV88649.1"/>
    <property type="molecule type" value="Genomic_DNA"/>
</dbReference>
<comment type="subcellular location">
    <subcellularLocation>
        <location evidence="1">Cell membrane</location>
        <topology evidence="1">Multi-pass membrane protein</topology>
    </subcellularLocation>
</comment>
<dbReference type="Proteomes" id="UP000249799">
    <property type="component" value="Chromosome"/>
</dbReference>
<reference evidence="9 10" key="1">
    <citation type="submission" date="2018-06" db="EMBL/GenBank/DDBJ databases">
        <title>Lujinxingia sediminis gen. nov. sp. nov., a new facultative anaerobic member of the class Deltaproteobacteria, and proposal of Lujinxingaceae fam. nov.</title>
        <authorList>
            <person name="Guo L.-Y."/>
            <person name="Li C.-M."/>
            <person name="Wang S."/>
            <person name="Du Z.-J."/>
        </authorList>
    </citation>
    <scope>NUCLEOTIDE SEQUENCE [LARGE SCALE GENOMIC DNA]</scope>
    <source>
        <strain evidence="9 10">FA350</strain>
    </source>
</reference>
<keyword evidence="3" id="KW-0812">Transmembrane</keyword>